<sequence length="34" mass="3919">MPNPKDQQRKSETNGMLASCQEFGKSWLLSKKIH</sequence>
<dbReference type="EMBL" id="GBRH01163689">
    <property type="protein sequence ID" value="JAE34207.1"/>
    <property type="molecule type" value="Transcribed_RNA"/>
</dbReference>
<evidence type="ECO:0000313" key="1">
    <source>
        <dbReference type="EMBL" id="JAE34207.1"/>
    </source>
</evidence>
<proteinExistence type="predicted"/>
<protein>
    <submittedName>
        <fullName evidence="1">Uncharacterized protein</fullName>
    </submittedName>
</protein>
<dbReference type="AlphaFoldDB" id="A0A0A9HBT4"/>
<name>A0A0A9HBT4_ARUDO</name>
<accession>A0A0A9HBT4</accession>
<organism evidence="1">
    <name type="scientific">Arundo donax</name>
    <name type="common">Giant reed</name>
    <name type="synonym">Donax arundinaceus</name>
    <dbReference type="NCBI Taxonomy" id="35708"/>
    <lineage>
        <taxon>Eukaryota</taxon>
        <taxon>Viridiplantae</taxon>
        <taxon>Streptophyta</taxon>
        <taxon>Embryophyta</taxon>
        <taxon>Tracheophyta</taxon>
        <taxon>Spermatophyta</taxon>
        <taxon>Magnoliopsida</taxon>
        <taxon>Liliopsida</taxon>
        <taxon>Poales</taxon>
        <taxon>Poaceae</taxon>
        <taxon>PACMAD clade</taxon>
        <taxon>Arundinoideae</taxon>
        <taxon>Arundineae</taxon>
        <taxon>Arundo</taxon>
    </lineage>
</organism>
<reference evidence="1" key="2">
    <citation type="journal article" date="2015" name="Data Brief">
        <title>Shoot transcriptome of the giant reed, Arundo donax.</title>
        <authorList>
            <person name="Barrero R.A."/>
            <person name="Guerrero F.D."/>
            <person name="Moolhuijzen P."/>
            <person name="Goolsby J.A."/>
            <person name="Tidwell J."/>
            <person name="Bellgard S.E."/>
            <person name="Bellgard M.I."/>
        </authorList>
    </citation>
    <scope>NUCLEOTIDE SEQUENCE</scope>
    <source>
        <tissue evidence="1">Shoot tissue taken approximately 20 cm above the soil surface</tissue>
    </source>
</reference>
<reference evidence="1" key="1">
    <citation type="submission" date="2014-09" db="EMBL/GenBank/DDBJ databases">
        <authorList>
            <person name="Magalhaes I.L.F."/>
            <person name="Oliveira U."/>
            <person name="Santos F.R."/>
            <person name="Vidigal T.H.D.A."/>
            <person name="Brescovit A.D."/>
            <person name="Santos A.J."/>
        </authorList>
    </citation>
    <scope>NUCLEOTIDE SEQUENCE</scope>
    <source>
        <tissue evidence="1">Shoot tissue taken approximately 20 cm above the soil surface</tissue>
    </source>
</reference>